<evidence type="ECO:0000256" key="1">
    <source>
        <dbReference type="SAM" id="Phobius"/>
    </source>
</evidence>
<feature type="transmembrane region" description="Helical" evidence="1">
    <location>
        <begin position="73"/>
        <end position="90"/>
    </location>
</feature>
<keyword evidence="1" id="KW-0812">Transmembrane</keyword>
<dbReference type="EMBL" id="LRRQ01000155">
    <property type="protein sequence ID" value="OAM87872.1"/>
    <property type="molecule type" value="Genomic_DNA"/>
</dbReference>
<dbReference type="AlphaFoldDB" id="A0A178ICX7"/>
<sequence>MWSLANEFWYYVLFPLLCWAVAWKRPMRAMAAAGLCGFLLWWLPGGLAAKMGIWLFGTAAGNGCFDAGCRGRFIWRLLGAGIFALVLAGSKWRPQEINDWVVGGVFALWLPALSGRWSAPEWLRRMAKGLAEISYTLYVVHFPLLFLAVTAGLQGRQWLPDGMGLGIYTAFLAGTVAVSVGWWWCFEKRTESVRAWVQRQWG</sequence>
<feature type="transmembrane region" description="Helical" evidence="1">
    <location>
        <begin position="135"/>
        <end position="153"/>
    </location>
</feature>
<evidence type="ECO:0000313" key="3">
    <source>
        <dbReference type="Proteomes" id="UP000078486"/>
    </source>
</evidence>
<dbReference type="STRING" id="1184151.AW736_20255"/>
<feature type="transmembrane region" description="Helical" evidence="1">
    <location>
        <begin position="165"/>
        <end position="184"/>
    </location>
</feature>
<comment type="caution">
    <text evidence="2">The sequence shown here is derived from an EMBL/GenBank/DDBJ whole genome shotgun (WGS) entry which is preliminary data.</text>
</comment>
<accession>A0A178ICX7</accession>
<keyword evidence="1" id="KW-1133">Transmembrane helix</keyword>
<organism evidence="2 3">
    <name type="scientific">Termitidicoccus mucosus</name>
    <dbReference type="NCBI Taxonomy" id="1184151"/>
    <lineage>
        <taxon>Bacteria</taxon>
        <taxon>Pseudomonadati</taxon>
        <taxon>Verrucomicrobiota</taxon>
        <taxon>Opitutia</taxon>
        <taxon>Opitutales</taxon>
        <taxon>Opitutaceae</taxon>
        <taxon>Termitidicoccus</taxon>
    </lineage>
</organism>
<dbReference type="Proteomes" id="UP000078486">
    <property type="component" value="Unassembled WGS sequence"/>
</dbReference>
<feature type="transmembrane region" description="Helical" evidence="1">
    <location>
        <begin position="30"/>
        <end position="53"/>
    </location>
</feature>
<feature type="transmembrane region" description="Helical" evidence="1">
    <location>
        <begin position="97"/>
        <end position="115"/>
    </location>
</feature>
<evidence type="ECO:0008006" key="4">
    <source>
        <dbReference type="Google" id="ProtNLM"/>
    </source>
</evidence>
<protein>
    <recommendedName>
        <fullName evidence="4">Acyltransferase 3 domain-containing protein</fullName>
    </recommendedName>
</protein>
<evidence type="ECO:0000313" key="2">
    <source>
        <dbReference type="EMBL" id="OAM87872.1"/>
    </source>
</evidence>
<keyword evidence="1" id="KW-0472">Membrane</keyword>
<feature type="transmembrane region" description="Helical" evidence="1">
    <location>
        <begin position="6"/>
        <end position="23"/>
    </location>
</feature>
<gene>
    <name evidence="2" type="ORF">AW736_20255</name>
</gene>
<proteinExistence type="predicted"/>
<reference evidence="2 3" key="1">
    <citation type="submission" date="2016-01" db="EMBL/GenBank/DDBJ databases">
        <title>High potential of lignocellulose degradation of a new Verrucomicrobia species.</title>
        <authorList>
            <person name="Wang Y."/>
            <person name="Shi Y."/>
            <person name="Qiu Z."/>
            <person name="Liu S."/>
            <person name="Yang H."/>
        </authorList>
    </citation>
    <scope>NUCLEOTIDE SEQUENCE [LARGE SCALE GENOMIC DNA]</scope>
    <source>
        <strain evidence="2 3">TSB47</strain>
    </source>
</reference>
<keyword evidence="3" id="KW-1185">Reference proteome</keyword>
<name>A0A178ICX7_9BACT</name>